<keyword evidence="10" id="KW-1185">Reference proteome</keyword>
<proteinExistence type="inferred from homology"/>
<keyword evidence="8" id="KW-0732">Signal</keyword>
<dbReference type="SUPFAM" id="SSF56954">
    <property type="entry name" value="Outer membrane efflux proteins (OEP)"/>
    <property type="match status" value="1"/>
</dbReference>
<dbReference type="EMBL" id="JAUEPH010000002">
    <property type="protein sequence ID" value="MDN3203335.1"/>
    <property type="molecule type" value="Genomic_DNA"/>
</dbReference>
<organism evidence="9 10">
    <name type="scientific">Algoriphagus sediminis</name>
    <dbReference type="NCBI Taxonomy" id="3057113"/>
    <lineage>
        <taxon>Bacteria</taxon>
        <taxon>Pseudomonadati</taxon>
        <taxon>Bacteroidota</taxon>
        <taxon>Cytophagia</taxon>
        <taxon>Cytophagales</taxon>
        <taxon>Cyclobacteriaceae</taxon>
        <taxon>Algoriphagus</taxon>
    </lineage>
</organism>
<dbReference type="InterPro" id="IPR003423">
    <property type="entry name" value="OMP_efflux"/>
</dbReference>
<evidence type="ECO:0000256" key="3">
    <source>
        <dbReference type="ARBA" id="ARBA00022448"/>
    </source>
</evidence>
<dbReference type="Pfam" id="PF02321">
    <property type="entry name" value="OEP"/>
    <property type="match status" value="2"/>
</dbReference>
<keyword evidence="4" id="KW-1134">Transmembrane beta strand</keyword>
<accession>A0ABT7YA00</accession>
<sequence length="451" mass="51225">MKRYNMRKLFIFIYCLSFSAPVFAVQDTLKMDFATAVNLALEANLDYQIQSNQQEVLKKEKQTALASHFPSVNVGTTFSRQSGQQFQQIEGEIVVTNVTNEIISGGLNLEMPLFNSGRRIFDTQSSKLAWEAGEMGLERAAQQVVFDVARRYLQVLLDKELLRIANENLENQKALLEQITGFTEAGLRTLADQYNQQSEVARVESTVVDAEIQYENDLWDLSEYLQLEPGVIPDIIEVDPAVNSMSYEGMSTVELYDIALGNRVDIKQQELLTNSAEKSLKANKAMYYPRLNAFYNYSTFFTSLDDRSIQEQLLTIYPQNNLGMRLSIPIFNNLNNRLNVTRSRVQLKNQELRKEALDRSIYQDVRLANQNYQAAIRKEKNTRVQVVAAEEAQTAVSERFRLGLSNFVDLSTANQQLVAAKGDAAQAIYTLFFQEVIMRHALGTLNPLGIE</sequence>
<evidence type="ECO:0000256" key="5">
    <source>
        <dbReference type="ARBA" id="ARBA00022692"/>
    </source>
</evidence>
<feature type="signal peptide" evidence="8">
    <location>
        <begin position="1"/>
        <end position="24"/>
    </location>
</feature>
<protein>
    <submittedName>
        <fullName evidence="9">TolC family protein</fullName>
    </submittedName>
</protein>
<dbReference type="Proteomes" id="UP001171916">
    <property type="component" value="Unassembled WGS sequence"/>
</dbReference>
<evidence type="ECO:0000256" key="2">
    <source>
        <dbReference type="ARBA" id="ARBA00007613"/>
    </source>
</evidence>
<feature type="chain" id="PRO_5046665855" evidence="8">
    <location>
        <begin position="25"/>
        <end position="451"/>
    </location>
</feature>
<name>A0ABT7YA00_9BACT</name>
<keyword evidence="3" id="KW-0813">Transport</keyword>
<evidence type="ECO:0000256" key="8">
    <source>
        <dbReference type="SAM" id="SignalP"/>
    </source>
</evidence>
<comment type="similarity">
    <text evidence="2">Belongs to the outer membrane factor (OMF) (TC 1.B.17) family.</text>
</comment>
<dbReference type="PANTHER" id="PTHR30026:SF20">
    <property type="entry name" value="OUTER MEMBRANE PROTEIN TOLC"/>
    <property type="match status" value="1"/>
</dbReference>
<evidence type="ECO:0000313" key="10">
    <source>
        <dbReference type="Proteomes" id="UP001171916"/>
    </source>
</evidence>
<evidence type="ECO:0000256" key="7">
    <source>
        <dbReference type="ARBA" id="ARBA00023237"/>
    </source>
</evidence>
<reference evidence="9" key="1">
    <citation type="submission" date="2023-06" db="EMBL/GenBank/DDBJ databases">
        <title>Robiginitalea aurantiacus sp. nov. and Algoriphagus sediminis sp. nov., isolated from coastal sediment.</title>
        <authorList>
            <person name="Zhou Z.Y."/>
            <person name="An J."/>
            <person name="Jia Y.W."/>
            <person name="Du Z.J."/>
        </authorList>
    </citation>
    <scope>NUCLEOTIDE SEQUENCE</scope>
    <source>
        <strain evidence="9">C2-7</strain>
    </source>
</reference>
<gene>
    <name evidence="9" type="ORF">QVH07_04215</name>
</gene>
<dbReference type="Gene3D" id="1.20.1600.10">
    <property type="entry name" value="Outer membrane efflux proteins (OEP)"/>
    <property type="match status" value="1"/>
</dbReference>
<evidence type="ECO:0000256" key="1">
    <source>
        <dbReference type="ARBA" id="ARBA00004442"/>
    </source>
</evidence>
<evidence type="ECO:0000256" key="4">
    <source>
        <dbReference type="ARBA" id="ARBA00022452"/>
    </source>
</evidence>
<dbReference type="InterPro" id="IPR051906">
    <property type="entry name" value="TolC-like"/>
</dbReference>
<comment type="caution">
    <text evidence="9">The sequence shown here is derived from an EMBL/GenBank/DDBJ whole genome shotgun (WGS) entry which is preliminary data.</text>
</comment>
<keyword evidence="5" id="KW-0812">Transmembrane</keyword>
<evidence type="ECO:0000313" key="9">
    <source>
        <dbReference type="EMBL" id="MDN3203335.1"/>
    </source>
</evidence>
<comment type="subcellular location">
    <subcellularLocation>
        <location evidence="1">Cell outer membrane</location>
    </subcellularLocation>
</comment>
<dbReference type="PANTHER" id="PTHR30026">
    <property type="entry name" value="OUTER MEMBRANE PROTEIN TOLC"/>
    <property type="match status" value="1"/>
</dbReference>
<keyword evidence="7" id="KW-0998">Cell outer membrane</keyword>
<evidence type="ECO:0000256" key="6">
    <source>
        <dbReference type="ARBA" id="ARBA00023136"/>
    </source>
</evidence>
<keyword evidence="6" id="KW-0472">Membrane</keyword>